<feature type="compositionally biased region" description="Acidic residues" evidence="1">
    <location>
        <begin position="48"/>
        <end position="57"/>
    </location>
</feature>
<evidence type="ECO:0000256" key="1">
    <source>
        <dbReference type="SAM" id="MobiDB-lite"/>
    </source>
</evidence>
<evidence type="ECO:0000313" key="2">
    <source>
        <dbReference type="EMBL" id="KYO37493.1"/>
    </source>
</evidence>
<dbReference type="EMBL" id="AKHW03002692">
    <property type="protein sequence ID" value="KYO37493.1"/>
    <property type="molecule type" value="Genomic_DNA"/>
</dbReference>
<organism evidence="2 3">
    <name type="scientific">Alligator mississippiensis</name>
    <name type="common">American alligator</name>
    <dbReference type="NCBI Taxonomy" id="8496"/>
    <lineage>
        <taxon>Eukaryota</taxon>
        <taxon>Metazoa</taxon>
        <taxon>Chordata</taxon>
        <taxon>Craniata</taxon>
        <taxon>Vertebrata</taxon>
        <taxon>Euteleostomi</taxon>
        <taxon>Archelosauria</taxon>
        <taxon>Archosauria</taxon>
        <taxon>Crocodylia</taxon>
        <taxon>Alligatoridae</taxon>
        <taxon>Alligatorinae</taxon>
        <taxon>Alligator</taxon>
    </lineage>
</organism>
<accession>A0A151NL21</accession>
<comment type="caution">
    <text evidence="2">The sequence shown here is derived from an EMBL/GenBank/DDBJ whole genome shotgun (WGS) entry which is preliminary data.</text>
</comment>
<feature type="region of interest" description="Disordered" evidence="1">
    <location>
        <begin position="1"/>
        <end position="107"/>
    </location>
</feature>
<reference evidence="2 3" key="1">
    <citation type="journal article" date="2012" name="Genome Biol.">
        <title>Sequencing three crocodilian genomes to illuminate the evolution of archosaurs and amniotes.</title>
        <authorList>
            <person name="St John J.A."/>
            <person name="Braun E.L."/>
            <person name="Isberg S.R."/>
            <person name="Miles L.G."/>
            <person name="Chong A.Y."/>
            <person name="Gongora J."/>
            <person name="Dalzell P."/>
            <person name="Moran C."/>
            <person name="Bed'hom B."/>
            <person name="Abzhanov A."/>
            <person name="Burgess S.C."/>
            <person name="Cooksey A.M."/>
            <person name="Castoe T.A."/>
            <person name="Crawford N.G."/>
            <person name="Densmore L.D."/>
            <person name="Drew J.C."/>
            <person name="Edwards S.V."/>
            <person name="Faircloth B.C."/>
            <person name="Fujita M.K."/>
            <person name="Greenwold M.J."/>
            <person name="Hoffmann F.G."/>
            <person name="Howard J.M."/>
            <person name="Iguchi T."/>
            <person name="Janes D.E."/>
            <person name="Khan S.Y."/>
            <person name="Kohno S."/>
            <person name="de Koning A.J."/>
            <person name="Lance S.L."/>
            <person name="McCarthy F.M."/>
            <person name="McCormack J.E."/>
            <person name="Merchant M.E."/>
            <person name="Peterson D.G."/>
            <person name="Pollock D.D."/>
            <person name="Pourmand N."/>
            <person name="Raney B.J."/>
            <person name="Roessler K.A."/>
            <person name="Sanford J.R."/>
            <person name="Sawyer R.H."/>
            <person name="Schmidt C.J."/>
            <person name="Triplett E.W."/>
            <person name="Tuberville T.D."/>
            <person name="Venegas-Anaya M."/>
            <person name="Howard J.T."/>
            <person name="Jarvis E.D."/>
            <person name="Guillette L.J.Jr."/>
            <person name="Glenn T.C."/>
            <person name="Green R.E."/>
            <person name="Ray D.A."/>
        </authorList>
    </citation>
    <scope>NUCLEOTIDE SEQUENCE [LARGE SCALE GENOMIC DNA]</scope>
    <source>
        <strain evidence="2">KSC_2009_1</strain>
    </source>
</reference>
<gene>
    <name evidence="2" type="ORF">Y1Q_0015237</name>
</gene>
<name>A0A151NL21_ALLMI</name>
<dbReference type="Proteomes" id="UP000050525">
    <property type="component" value="Unassembled WGS sequence"/>
</dbReference>
<keyword evidence="3" id="KW-1185">Reference proteome</keyword>
<dbReference type="AlphaFoldDB" id="A0A151NL21"/>
<protein>
    <submittedName>
        <fullName evidence="2">Uncharacterized protein</fullName>
    </submittedName>
</protein>
<sequence length="107" mass="11695">MHGGGIIEVPEVPGDDYDDANEVSDVSEDYDDVKGVCDPEDPISGQNDWEDTGTEEDSDRKTESETGWSQHSLRSDKDSGAEREESPMPPGDTDYVVLKDDDSGTQL</sequence>
<proteinExistence type="predicted"/>
<feature type="compositionally biased region" description="Basic and acidic residues" evidence="1">
    <location>
        <begin position="73"/>
        <end position="86"/>
    </location>
</feature>
<feature type="compositionally biased region" description="Acidic residues" evidence="1">
    <location>
        <begin position="13"/>
        <end position="31"/>
    </location>
</feature>
<feature type="compositionally biased region" description="Basic and acidic residues" evidence="1">
    <location>
        <begin position="97"/>
        <end position="107"/>
    </location>
</feature>
<evidence type="ECO:0000313" key="3">
    <source>
        <dbReference type="Proteomes" id="UP000050525"/>
    </source>
</evidence>